<dbReference type="RefSeq" id="WP_099798219.1">
    <property type="nucleotide sequence ID" value="NZ_CP018092.1"/>
</dbReference>
<evidence type="ECO:0000313" key="6">
    <source>
        <dbReference type="EMBL" id="ATS17867.1"/>
    </source>
</evidence>
<feature type="transmembrane region" description="Helical" evidence="5">
    <location>
        <begin position="67"/>
        <end position="89"/>
    </location>
</feature>
<keyword evidence="7" id="KW-1185">Reference proteome</keyword>
<feature type="transmembrane region" description="Helical" evidence="5">
    <location>
        <begin position="156"/>
        <end position="177"/>
    </location>
</feature>
<evidence type="ECO:0000256" key="5">
    <source>
        <dbReference type="SAM" id="Phobius"/>
    </source>
</evidence>
<feature type="transmembrane region" description="Helical" evidence="5">
    <location>
        <begin position="189"/>
        <end position="216"/>
    </location>
</feature>
<evidence type="ECO:0000256" key="4">
    <source>
        <dbReference type="ARBA" id="ARBA00023136"/>
    </source>
</evidence>
<dbReference type="Pfam" id="PF01758">
    <property type="entry name" value="SBF"/>
    <property type="match status" value="1"/>
</dbReference>
<dbReference type="InterPro" id="IPR004710">
    <property type="entry name" value="Bilac:Na_transpt"/>
</dbReference>
<dbReference type="Gene3D" id="1.20.1530.20">
    <property type="match status" value="1"/>
</dbReference>
<dbReference type="GO" id="GO:0016020">
    <property type="term" value="C:membrane"/>
    <property type="evidence" value="ECO:0007669"/>
    <property type="project" value="UniProtKB-SubCell"/>
</dbReference>
<reference evidence="7" key="2">
    <citation type="journal article" date="2022" name="Front. Microbiol.">
        <title>Comparative Genomic Analysis Revealed Distinct Molecular Components and Organization of CO2-Concentrating Mechanism in Thermophilic Cyanobacteria.</title>
        <authorList>
            <person name="Tang J."/>
            <person name="Zhou H."/>
            <person name="Yao D."/>
            <person name="Riaz S."/>
            <person name="You D."/>
            <person name="Klepacz-Smolka A."/>
            <person name="Daroch M."/>
        </authorList>
    </citation>
    <scope>NUCLEOTIDE SEQUENCE [LARGE SCALE GENOMIC DNA]</scope>
    <source>
        <strain evidence="7">PCC 6715</strain>
    </source>
</reference>
<evidence type="ECO:0000256" key="3">
    <source>
        <dbReference type="ARBA" id="ARBA00022989"/>
    </source>
</evidence>
<proteinExistence type="predicted"/>
<keyword evidence="3 5" id="KW-1133">Transmembrane helix</keyword>
<keyword evidence="4 5" id="KW-0472">Membrane</keyword>
<dbReference type="Proteomes" id="UP000231057">
    <property type="component" value="Chromosome"/>
</dbReference>
<protein>
    <submittedName>
        <fullName evidence="6">Transporter</fullName>
    </submittedName>
</protein>
<keyword evidence="2 5" id="KW-0812">Transmembrane</keyword>
<evidence type="ECO:0000256" key="2">
    <source>
        <dbReference type="ARBA" id="ARBA00022692"/>
    </source>
</evidence>
<evidence type="ECO:0000313" key="7">
    <source>
        <dbReference type="Proteomes" id="UP000231057"/>
    </source>
</evidence>
<comment type="subcellular location">
    <subcellularLocation>
        <location evidence="1">Membrane</location>
        <topology evidence="1">Multi-pass membrane protein</topology>
    </subcellularLocation>
</comment>
<evidence type="ECO:0000256" key="1">
    <source>
        <dbReference type="ARBA" id="ARBA00004141"/>
    </source>
</evidence>
<dbReference type="PANTHER" id="PTHR10361">
    <property type="entry name" value="SODIUM-BILE ACID COTRANSPORTER"/>
    <property type="match status" value="1"/>
</dbReference>
<gene>
    <name evidence="6" type="ORF">BRW62_02880</name>
</gene>
<feature type="transmembrane region" description="Helical" evidence="5">
    <location>
        <begin position="95"/>
        <end position="115"/>
    </location>
</feature>
<feature type="transmembrane region" description="Helical" evidence="5">
    <location>
        <begin position="7"/>
        <end position="24"/>
    </location>
</feature>
<name>A0A2D2Q0Q6_PARLV</name>
<accession>A0A2D2Q0Q6</accession>
<dbReference type="InterPro" id="IPR002657">
    <property type="entry name" value="BilAc:Na_symport/Acr3"/>
</dbReference>
<feature type="transmembrane region" description="Helical" evidence="5">
    <location>
        <begin position="222"/>
        <end position="241"/>
    </location>
</feature>
<feature type="transmembrane region" description="Helical" evidence="5">
    <location>
        <begin position="122"/>
        <end position="144"/>
    </location>
</feature>
<organism evidence="6 7">
    <name type="scientific">Parathermosynechococcus lividus PCC 6715</name>
    <dbReference type="NCBI Taxonomy" id="1917166"/>
    <lineage>
        <taxon>Bacteria</taxon>
        <taxon>Bacillati</taxon>
        <taxon>Cyanobacteriota</taxon>
        <taxon>Cyanophyceae</taxon>
        <taxon>Acaryochloridales</taxon>
        <taxon>Thermosynechococcaceae</taxon>
        <taxon>Parathermosynechococcus</taxon>
    </lineage>
</organism>
<reference evidence="6 7" key="1">
    <citation type="submission" date="2016-11" db="EMBL/GenBank/DDBJ databases">
        <title>Complete genome sequence of thermophilic cyanobacteria strain Synechococcus sp. PCC6715.</title>
        <authorList>
            <person name="Tang J."/>
            <person name="Daroch M."/>
            <person name="Liang Y."/>
            <person name="Jiang D."/>
            <person name="Shah M."/>
        </authorList>
    </citation>
    <scope>NUCLEOTIDE SEQUENCE [LARGE SCALE GENOMIC DNA]</scope>
    <source>
        <strain evidence="6 7">PCC 6715</strain>
    </source>
</reference>
<dbReference type="InterPro" id="IPR038770">
    <property type="entry name" value="Na+/solute_symporter_sf"/>
</dbReference>
<dbReference type="KEGG" id="slw:BRW62_02880"/>
<dbReference type="EMBL" id="CP018092">
    <property type="protein sequence ID" value="ATS17867.1"/>
    <property type="molecule type" value="Genomic_DNA"/>
</dbReference>
<dbReference type="OrthoDB" id="9806785at2"/>
<dbReference type="PANTHER" id="PTHR10361:SF28">
    <property type="entry name" value="P3 PROTEIN-RELATED"/>
    <property type="match status" value="1"/>
</dbReference>
<feature type="transmembrane region" description="Helical" evidence="5">
    <location>
        <begin position="36"/>
        <end position="55"/>
    </location>
</feature>
<dbReference type="AlphaFoldDB" id="A0A2D2Q0Q6"/>
<sequence length="313" mass="33362">MSRLEWLTNLFPLWVLITAIVALLHPPLFLWVSSDYIVWILMVVMLGMGLTLSWADFKAVGLMPRSVALGFLAQYLIMPTAGWLVARLYQLPPPFAVGLILVACCPGGTASNVVSFIARAHVALSVVMTLCSTLAAVVLTPLLTKLLAGQYVEVNAMQLFWGTVQVVLLPILVGLALNTKAPNLVKKVLPISPFISVLGICIICGGVFAASASAILTHGVQLLAAVISLHSIGFFGGYYIARWVGYSQRTCRTISIEVGMQNSGLGVALARQAFANPLTAVPCAISGVTHSLIGSLLAGIWRWQQSTAIAPKP</sequence>